<keyword evidence="2" id="KW-0472">Membrane</keyword>
<keyword evidence="2" id="KW-0812">Transmembrane</keyword>
<reference evidence="3 4" key="1">
    <citation type="journal article" date="2013" name="Genome Announc.">
        <title>Draft genome sequences for three mercury-methylating, sulfate-reducing bacteria.</title>
        <authorList>
            <person name="Brown S.D."/>
            <person name="Hurt R.A.Jr."/>
            <person name="Gilmour C.C."/>
            <person name="Elias D.A."/>
        </authorList>
    </citation>
    <scope>NUCLEOTIDE SEQUENCE [LARGE SCALE GENOMIC DNA]</scope>
    <source>
        <strain evidence="3 4">DSM 2059</strain>
    </source>
</reference>
<evidence type="ECO:0000256" key="1">
    <source>
        <dbReference type="SAM" id="MobiDB-lite"/>
    </source>
</evidence>
<evidence type="ECO:0000256" key="2">
    <source>
        <dbReference type="SAM" id="Phobius"/>
    </source>
</evidence>
<evidence type="ECO:0000313" key="4">
    <source>
        <dbReference type="Proteomes" id="UP000014977"/>
    </source>
</evidence>
<keyword evidence="4" id="KW-1185">Reference proteome</keyword>
<sequence>MRNNRDKSPDTAEKTPSMRPEIDYSPKTLTLREQIVFGIKLFAVVGGIFLVLWLFEKM</sequence>
<keyword evidence="2" id="KW-1133">Transmembrane helix</keyword>
<organism evidence="3 4">
    <name type="scientific">Desulfococcus multivorans DSM 2059</name>
    <dbReference type="NCBI Taxonomy" id="1121405"/>
    <lineage>
        <taxon>Bacteria</taxon>
        <taxon>Pseudomonadati</taxon>
        <taxon>Thermodesulfobacteriota</taxon>
        <taxon>Desulfobacteria</taxon>
        <taxon>Desulfobacterales</taxon>
        <taxon>Desulfococcaceae</taxon>
        <taxon>Desulfococcus</taxon>
    </lineage>
</organism>
<feature type="region of interest" description="Disordered" evidence="1">
    <location>
        <begin position="1"/>
        <end position="23"/>
    </location>
</feature>
<comment type="caution">
    <text evidence="3">The sequence shown here is derived from an EMBL/GenBank/DDBJ whole genome shotgun (WGS) entry which is preliminary data.</text>
</comment>
<dbReference type="AlphaFoldDB" id="S7TRN1"/>
<protein>
    <submittedName>
        <fullName evidence="3">Uncharacterized protein</fullName>
    </submittedName>
</protein>
<gene>
    <name evidence="3" type="ORF">dsmv_2687</name>
</gene>
<dbReference type="OrthoDB" id="9968208at2"/>
<feature type="transmembrane region" description="Helical" evidence="2">
    <location>
        <begin position="35"/>
        <end position="55"/>
    </location>
</feature>
<proteinExistence type="predicted"/>
<name>S7TRN1_DESML</name>
<dbReference type="RefSeq" id="WP_020877444.1">
    <property type="nucleotide sequence ID" value="NZ_ATHJ01000090.1"/>
</dbReference>
<dbReference type="EMBL" id="ATHJ01000090">
    <property type="protein sequence ID" value="EPR39345.1"/>
    <property type="molecule type" value="Genomic_DNA"/>
</dbReference>
<evidence type="ECO:0000313" key="3">
    <source>
        <dbReference type="EMBL" id="EPR39345.1"/>
    </source>
</evidence>
<accession>S7TRN1</accession>
<feature type="compositionally biased region" description="Basic and acidic residues" evidence="1">
    <location>
        <begin position="1"/>
        <end position="13"/>
    </location>
</feature>
<dbReference type="Proteomes" id="UP000014977">
    <property type="component" value="Unassembled WGS sequence"/>
</dbReference>